<keyword evidence="6" id="KW-1185">Reference proteome</keyword>
<feature type="region of interest" description="Disordered" evidence="4">
    <location>
        <begin position="536"/>
        <end position="575"/>
    </location>
</feature>
<evidence type="ECO:0000256" key="4">
    <source>
        <dbReference type="SAM" id="MobiDB-lite"/>
    </source>
</evidence>
<proteinExistence type="predicted"/>
<dbReference type="InterPro" id="IPR036770">
    <property type="entry name" value="Ankyrin_rpt-contain_sf"/>
</dbReference>
<feature type="compositionally biased region" description="Gly residues" evidence="4">
    <location>
        <begin position="556"/>
        <end position="575"/>
    </location>
</feature>
<dbReference type="Pfam" id="PF12796">
    <property type="entry name" value="Ank_2"/>
    <property type="match status" value="2"/>
</dbReference>
<evidence type="ECO:0000256" key="3">
    <source>
        <dbReference type="PROSITE-ProRule" id="PRU00023"/>
    </source>
</evidence>
<reference evidence="5 6" key="1">
    <citation type="journal article" date="2018" name="PLoS Pathog.">
        <title>Evolution of structural diversity of trichothecenes, a family of toxins produced by plant pathogenic and entomopathogenic fungi.</title>
        <authorList>
            <person name="Proctor R.H."/>
            <person name="McCormick S.P."/>
            <person name="Kim H.S."/>
            <person name="Cardoza R.E."/>
            <person name="Stanley A.M."/>
            <person name="Lindo L."/>
            <person name="Kelly A."/>
            <person name="Brown D.W."/>
            <person name="Lee T."/>
            <person name="Vaughan M.M."/>
            <person name="Alexander N.J."/>
            <person name="Busman M."/>
            <person name="Gutierrez S."/>
        </authorList>
    </citation>
    <scope>NUCLEOTIDE SEQUENCE [LARGE SCALE GENOMIC DNA]</scope>
    <source>
        <strain evidence="5 6">NRRL 20695</strain>
    </source>
</reference>
<feature type="repeat" description="ANK" evidence="3">
    <location>
        <begin position="434"/>
        <end position="467"/>
    </location>
</feature>
<evidence type="ECO:0000313" key="5">
    <source>
        <dbReference type="EMBL" id="RGP78274.1"/>
    </source>
</evidence>
<dbReference type="Pfam" id="PF00023">
    <property type="entry name" value="Ank"/>
    <property type="match status" value="1"/>
</dbReference>
<feature type="repeat" description="ANK" evidence="3">
    <location>
        <begin position="357"/>
        <end position="395"/>
    </location>
</feature>
<dbReference type="OrthoDB" id="823504at2759"/>
<dbReference type="EMBL" id="PXOG01000071">
    <property type="protein sequence ID" value="RGP78274.1"/>
    <property type="molecule type" value="Genomic_DNA"/>
</dbReference>
<protein>
    <submittedName>
        <fullName evidence="5">Uncharacterized protein</fullName>
    </submittedName>
</protein>
<dbReference type="PANTHER" id="PTHR24198">
    <property type="entry name" value="ANKYRIN REPEAT AND PROTEIN KINASE DOMAIN-CONTAINING PROTEIN"/>
    <property type="match status" value="1"/>
</dbReference>
<dbReference type="STRING" id="694270.A0A395T0J3"/>
<gene>
    <name evidence="5" type="ORF">FLONG3_3589</name>
</gene>
<keyword evidence="2 3" id="KW-0040">ANK repeat</keyword>
<evidence type="ECO:0000313" key="6">
    <source>
        <dbReference type="Proteomes" id="UP000266234"/>
    </source>
</evidence>
<evidence type="ECO:0000256" key="2">
    <source>
        <dbReference type="ARBA" id="ARBA00023043"/>
    </source>
</evidence>
<dbReference type="SUPFAM" id="SSF48403">
    <property type="entry name" value="Ankyrin repeat"/>
    <property type="match status" value="1"/>
</dbReference>
<dbReference type="PANTHER" id="PTHR24198:SF165">
    <property type="entry name" value="ANKYRIN REPEAT-CONTAINING PROTEIN-RELATED"/>
    <property type="match status" value="1"/>
</dbReference>
<name>A0A395T0J3_9HYPO</name>
<comment type="caution">
    <text evidence="5">The sequence shown here is derived from an EMBL/GenBank/DDBJ whole genome shotgun (WGS) entry which is preliminary data.</text>
</comment>
<sequence>MAPPDVSETQSPYRKFRVNPNDEFIGEEDEPDRVFMTMTDRDGSILYEMEGLPLLHEIVQQNDLGALQQYFIIAPCFVPELPNGEKEIIETTDYFLLAVESGSLDVLQWLLNNAPRDTVSTQPIRFKTRGFQLLNEAARYGHMEIVKFLLDHQPLYANIQERDNKGYTAILSAADVFSERYCFQPEWNEVCFENNEAIVNLLLDRGACASDTVIATYNKEEILDTVLTLVVKWAGPELIKRLIDCGANLHTTIKKWTKFMVASASGVNALAIACYHANIKAAETLIDYRGVVTAATMACSRDSLGGLPLHWATQNQLPDNLEHIPKSIVRERVHNITSLIELLLDLHPAAVNIQDQDGYTPLHHATESFGRNSKLYTPVFELLCKRGGDASIRNNKSQTPLHTLFDTCITNVPIDPAAISVLLAHGARVTDTVAGNTPLHIAAGNLHFADAVSCLLDHGADPTAKDSSQATALHRAASGRSWPSEVGKAEARTRLQEDMLARLVKAGGEELMDLPDARNETPRKICQRRREEWRIAELPRKPSEQLRFGSGRNRPGRGGGRPGRGGARNGRGMGS</sequence>
<dbReference type="AlphaFoldDB" id="A0A395T0J3"/>
<dbReference type="Proteomes" id="UP000266234">
    <property type="component" value="Unassembled WGS sequence"/>
</dbReference>
<evidence type="ECO:0000256" key="1">
    <source>
        <dbReference type="ARBA" id="ARBA00022737"/>
    </source>
</evidence>
<organism evidence="5 6">
    <name type="scientific">Fusarium longipes</name>
    <dbReference type="NCBI Taxonomy" id="694270"/>
    <lineage>
        <taxon>Eukaryota</taxon>
        <taxon>Fungi</taxon>
        <taxon>Dikarya</taxon>
        <taxon>Ascomycota</taxon>
        <taxon>Pezizomycotina</taxon>
        <taxon>Sordariomycetes</taxon>
        <taxon>Hypocreomycetidae</taxon>
        <taxon>Hypocreales</taxon>
        <taxon>Nectriaceae</taxon>
        <taxon>Fusarium</taxon>
    </lineage>
</organism>
<accession>A0A395T0J3</accession>
<dbReference type="Gene3D" id="1.25.40.20">
    <property type="entry name" value="Ankyrin repeat-containing domain"/>
    <property type="match status" value="3"/>
</dbReference>
<dbReference type="PROSITE" id="PS50088">
    <property type="entry name" value="ANK_REPEAT"/>
    <property type="match status" value="2"/>
</dbReference>
<dbReference type="SMART" id="SM00248">
    <property type="entry name" value="ANK"/>
    <property type="match status" value="9"/>
</dbReference>
<dbReference type="PROSITE" id="PS50297">
    <property type="entry name" value="ANK_REP_REGION"/>
    <property type="match status" value="1"/>
</dbReference>
<dbReference type="InterPro" id="IPR002110">
    <property type="entry name" value="Ankyrin_rpt"/>
</dbReference>
<keyword evidence="1" id="KW-0677">Repeat</keyword>